<dbReference type="EMBL" id="PYVU01000003">
    <property type="protein sequence ID" value="PTB97889.1"/>
    <property type="molecule type" value="Genomic_DNA"/>
</dbReference>
<dbReference type="Proteomes" id="UP000240608">
    <property type="component" value="Unassembled WGS sequence"/>
</dbReference>
<accession>A0A2T4DVP8</accession>
<proteinExistence type="predicted"/>
<reference evidence="1 2" key="1">
    <citation type="submission" date="2018-03" db="EMBL/GenBank/DDBJ databases">
        <title>Cross-interface Injection: A General Nanoliter Liquid Handling Method Applied to Single Cells Genome Amplification Automated Nanoliter Liquid Handling Applied to Single Cell Multiple Displacement Amplification.</title>
        <authorList>
            <person name="Yun J."/>
            <person name="Xu P."/>
            <person name="Xu J."/>
            <person name="Dai X."/>
            <person name="Wang Y."/>
            <person name="Zheng X."/>
            <person name="Cao C."/>
            <person name="Yi Q."/>
            <person name="Zhu Y."/>
            <person name="Wang L."/>
            <person name="Dong Z."/>
            <person name="Huang Y."/>
            <person name="Huang L."/>
            <person name="Du W."/>
        </authorList>
    </citation>
    <scope>NUCLEOTIDE SEQUENCE [LARGE SCALE GENOMIC DNA]</scope>
    <source>
        <strain evidence="1 2">Z-D1-2</strain>
    </source>
</reference>
<dbReference type="AlphaFoldDB" id="A0A2T4DVP8"/>
<evidence type="ECO:0000313" key="2">
    <source>
        <dbReference type="Proteomes" id="UP000240608"/>
    </source>
</evidence>
<dbReference type="PANTHER" id="PTHR37805:SF1">
    <property type="entry name" value="CYTOPLASMIC PROTEIN"/>
    <property type="match status" value="1"/>
</dbReference>
<comment type="caution">
    <text evidence="1">The sequence shown here is derived from an EMBL/GenBank/DDBJ whole genome shotgun (WGS) entry which is preliminary data.</text>
</comment>
<sequence length="158" mass="18567">MTNNDLLRRIRFIFDYSDAEMIAIFEAAEEKVARSLITDWLKRDEDPEFKTISDKQLATFLNGLINKYRGKKEGEQSQPENKLDNNLILKKLKIALNLKTEDIVSLFDLADMKVSTHEVSAFLRNPKQSQYRPFMDQFLRNFLIGLQIKYRNSSEDQQ</sequence>
<dbReference type="Pfam" id="PF07308">
    <property type="entry name" value="DUF1456"/>
    <property type="match status" value="2"/>
</dbReference>
<dbReference type="PANTHER" id="PTHR37805">
    <property type="entry name" value="CYTOPLASMIC PROTEIN-RELATED"/>
    <property type="match status" value="1"/>
</dbReference>
<gene>
    <name evidence="1" type="ORF">C9994_00760</name>
</gene>
<protein>
    <submittedName>
        <fullName evidence="1">DUF1456 domain-containing protein</fullName>
    </submittedName>
</protein>
<dbReference type="InterPro" id="IPR009921">
    <property type="entry name" value="YehS-like"/>
</dbReference>
<name>A0A2T4DVP8_9BACT</name>
<organism evidence="1 2">
    <name type="scientific">Marivirga lumbricoides</name>
    <dbReference type="NCBI Taxonomy" id="1046115"/>
    <lineage>
        <taxon>Bacteria</taxon>
        <taxon>Pseudomonadati</taxon>
        <taxon>Bacteroidota</taxon>
        <taxon>Cytophagia</taxon>
        <taxon>Cytophagales</taxon>
        <taxon>Marivirgaceae</taxon>
        <taxon>Marivirga</taxon>
    </lineage>
</organism>
<evidence type="ECO:0000313" key="1">
    <source>
        <dbReference type="EMBL" id="PTB97889.1"/>
    </source>
</evidence>